<feature type="compositionally biased region" description="Polar residues" evidence="1">
    <location>
        <begin position="60"/>
        <end position="77"/>
    </location>
</feature>
<reference evidence="3 4" key="1">
    <citation type="submission" date="2013-02" db="EMBL/GenBank/DDBJ databases">
        <title>The Genome Sequence of Enterococcus phoeniculicola BAA-412.</title>
        <authorList>
            <consortium name="The Broad Institute Genome Sequencing Platform"/>
            <consortium name="The Broad Institute Genome Sequencing Center for Infectious Disease"/>
            <person name="Earl A.M."/>
            <person name="Gilmore M.S."/>
            <person name="Lebreton F."/>
            <person name="Walker B."/>
            <person name="Young S.K."/>
            <person name="Zeng Q."/>
            <person name="Gargeya S."/>
            <person name="Fitzgerald M."/>
            <person name="Haas B."/>
            <person name="Abouelleil A."/>
            <person name="Alvarado L."/>
            <person name="Arachchi H.M."/>
            <person name="Berlin A.M."/>
            <person name="Chapman S.B."/>
            <person name="Dewar J."/>
            <person name="Goldberg J."/>
            <person name="Griggs A."/>
            <person name="Gujja S."/>
            <person name="Hansen M."/>
            <person name="Howarth C."/>
            <person name="Imamovic A."/>
            <person name="Larimer J."/>
            <person name="McCowan C."/>
            <person name="Murphy C."/>
            <person name="Neiman D."/>
            <person name="Pearson M."/>
            <person name="Priest M."/>
            <person name="Roberts A."/>
            <person name="Saif S."/>
            <person name="Shea T."/>
            <person name="Sisk P."/>
            <person name="Sykes S."/>
            <person name="Wortman J."/>
            <person name="Nusbaum C."/>
            <person name="Birren B."/>
        </authorList>
    </citation>
    <scope>NUCLEOTIDE SEQUENCE [LARGE SCALE GENOMIC DNA]</scope>
    <source>
        <strain evidence="3 4">ATCC BAA-412</strain>
    </source>
</reference>
<comment type="caution">
    <text evidence="3">The sequence shown here is derived from an EMBL/GenBank/DDBJ whole genome shotgun (WGS) entry which is preliminary data.</text>
</comment>
<proteinExistence type="predicted"/>
<organism evidence="3 4">
    <name type="scientific">Enterococcus phoeniculicola ATCC BAA-412</name>
    <dbReference type="NCBI Taxonomy" id="1158610"/>
    <lineage>
        <taxon>Bacteria</taxon>
        <taxon>Bacillati</taxon>
        <taxon>Bacillota</taxon>
        <taxon>Bacilli</taxon>
        <taxon>Lactobacillales</taxon>
        <taxon>Enterococcaceae</taxon>
        <taxon>Enterococcus</taxon>
    </lineage>
</organism>
<dbReference type="RefSeq" id="WP_010767406.1">
    <property type="nucleotide sequence ID" value="NZ_ASWE01000002.1"/>
</dbReference>
<evidence type="ECO:0000256" key="2">
    <source>
        <dbReference type="SAM" id="Phobius"/>
    </source>
</evidence>
<sequence>MKNKPKFLVYTLITFSIVGFLFVTNTILANATTFFSRDDQSSYVMSRRHNTRSHHDEMSDYSTNEFSRMNQRTAHCH</sequence>
<keyword evidence="2" id="KW-1133">Transmembrane helix</keyword>
<protein>
    <submittedName>
        <fullName evidence="3">Uncharacterized protein</fullName>
    </submittedName>
</protein>
<keyword evidence="2" id="KW-0812">Transmembrane</keyword>
<accession>R3TZK8</accession>
<dbReference type="Proteomes" id="UP000013785">
    <property type="component" value="Unassembled WGS sequence"/>
</dbReference>
<feature type="region of interest" description="Disordered" evidence="1">
    <location>
        <begin position="46"/>
        <end position="77"/>
    </location>
</feature>
<dbReference type="AlphaFoldDB" id="R3TZK8"/>
<dbReference type="EMBL" id="AJAT01000010">
    <property type="protein sequence ID" value="EOL46613.1"/>
    <property type="molecule type" value="Genomic_DNA"/>
</dbReference>
<feature type="transmembrane region" description="Helical" evidence="2">
    <location>
        <begin position="7"/>
        <end position="28"/>
    </location>
</feature>
<keyword evidence="2" id="KW-0472">Membrane</keyword>
<dbReference type="HOGENOM" id="CLU_2632605_0_0_9"/>
<evidence type="ECO:0000313" key="4">
    <source>
        <dbReference type="Proteomes" id="UP000013785"/>
    </source>
</evidence>
<gene>
    <name evidence="3" type="ORF">UC3_00733</name>
</gene>
<evidence type="ECO:0000256" key="1">
    <source>
        <dbReference type="SAM" id="MobiDB-lite"/>
    </source>
</evidence>
<name>R3TZK8_9ENTE</name>
<keyword evidence="4" id="KW-1185">Reference proteome</keyword>
<dbReference type="PATRIC" id="fig|1158610.3.peg.709"/>
<evidence type="ECO:0000313" key="3">
    <source>
        <dbReference type="EMBL" id="EOL46613.1"/>
    </source>
</evidence>